<protein>
    <submittedName>
        <fullName evidence="1">Glycoprotein</fullName>
    </submittedName>
</protein>
<evidence type="ECO:0000313" key="1">
    <source>
        <dbReference type="EMBL" id="QYW05744.1"/>
    </source>
</evidence>
<dbReference type="EMBL" id="MZ600155">
    <property type="protein sequence ID" value="QYW05744.1"/>
    <property type="molecule type" value="Viral_cRNA"/>
</dbReference>
<proteinExistence type="predicted"/>
<sequence>MAMTAMLATSVLFPDCNGCLHNLYMTSSGKVCNDIQCNVVSTYQFPLEKGQSICFKDTDGNILELMIENSYLRERYDLMYLTSDYIVKTDSYYRCKSTSECNYDKDCKIGTIGNKFVSNSSNKTVSGYGCIMDVSACDTLCLRSTACVFYYWKIEQVGHIAKVYKHDLSIWEVKISIKYKDIYRTYLLNLNNPSINLDNDILENRIPIYIINNMMSTTRDYKFLLEDNNTVYAVTASDINMPQNGIIGDFQMSVKGSDETMDANVICSSNHCQSYCYNNIPSLRRFRNTKHPSEFGLNYKKLADNSVIELVRDTHSFSTIMISNVNIKNLQIIPAQCKINLLMTFACDQCGIRPYIILKCSSIKKTGALPFESNCTFIRNFLSCTPEIYKLELLSHDQYCTILIPSLNQTLNINFEFLYYGGLDFYQSILSRKDSNLEEIKDMLSSPGFWDSIKWTVATFTSIGIISNVILRIITMIEFRRSVQNTVEQI</sequence>
<organism evidence="1">
    <name type="scientific">Phasmaviridae sp</name>
    <dbReference type="NCBI Taxonomy" id="2809670"/>
    <lineage>
        <taxon>Viruses</taxon>
        <taxon>Riboviria</taxon>
        <taxon>Orthornavirae</taxon>
        <taxon>Negarnaviricota</taxon>
        <taxon>Polyploviricotina</taxon>
        <taxon>Bunyaviricetes</taxon>
        <taxon>Elliovirales</taxon>
        <taxon>Phasmaviridae</taxon>
    </lineage>
</organism>
<name>A0A8G0QW79_9VIRU</name>
<reference evidence="1" key="1">
    <citation type="submission" date="2021-06" db="EMBL/GenBank/DDBJ databases">
        <title>Virome of bat-infesting arthropods: highly divergent viruses in different vectors.</title>
        <authorList>
            <person name="Xu Z."/>
            <person name="Chen X."/>
            <person name="Shi M."/>
            <person name="Guodong L."/>
        </authorList>
    </citation>
    <scope>NUCLEOTIDE SEQUENCE</scope>
    <source>
        <strain evidence="1">L6</strain>
    </source>
</reference>
<accession>A0A8G0QW79</accession>